<evidence type="ECO:0000256" key="7">
    <source>
        <dbReference type="ARBA" id="ARBA00029500"/>
    </source>
</evidence>
<evidence type="ECO:0000313" key="12">
    <source>
        <dbReference type="EMBL" id="SFJ91383.1"/>
    </source>
</evidence>
<reference evidence="13" key="1">
    <citation type="submission" date="2016-10" db="EMBL/GenBank/DDBJ databases">
        <authorList>
            <person name="Varghese N."/>
            <person name="Submissions S."/>
        </authorList>
    </citation>
    <scope>NUCLEOTIDE SEQUENCE [LARGE SCALE GENOMIC DNA]</scope>
    <source>
        <strain evidence="13">DSM 5918</strain>
    </source>
</reference>
<dbReference type="Pfam" id="PF00989">
    <property type="entry name" value="PAS"/>
    <property type="match status" value="1"/>
</dbReference>
<dbReference type="InterPro" id="IPR027417">
    <property type="entry name" value="P-loop_NTPase"/>
</dbReference>
<dbReference type="PROSITE" id="PS50045">
    <property type="entry name" value="SIGMA54_INTERACT_4"/>
    <property type="match status" value="1"/>
</dbReference>
<evidence type="ECO:0000256" key="5">
    <source>
        <dbReference type="ARBA" id="ARBA00023159"/>
    </source>
</evidence>
<keyword evidence="3" id="KW-0067">ATP-binding</keyword>
<evidence type="ECO:0000256" key="4">
    <source>
        <dbReference type="ARBA" id="ARBA00023015"/>
    </source>
</evidence>
<dbReference type="OrthoDB" id="9763792at2"/>
<dbReference type="InterPro" id="IPR000700">
    <property type="entry name" value="PAS-assoc_C"/>
</dbReference>
<evidence type="ECO:0000256" key="6">
    <source>
        <dbReference type="ARBA" id="ARBA00023163"/>
    </source>
</evidence>
<dbReference type="InterPro" id="IPR045865">
    <property type="entry name" value="ACT-like_dom_sf"/>
</dbReference>
<evidence type="ECO:0000256" key="1">
    <source>
        <dbReference type="ARBA" id="ARBA00022741"/>
    </source>
</evidence>
<evidence type="ECO:0000256" key="3">
    <source>
        <dbReference type="ARBA" id="ARBA00022840"/>
    </source>
</evidence>
<organism evidence="12 13">
    <name type="scientific">Desulfomicrobium apsheronum</name>
    <dbReference type="NCBI Taxonomy" id="52560"/>
    <lineage>
        <taxon>Bacteria</taxon>
        <taxon>Pseudomonadati</taxon>
        <taxon>Thermodesulfobacteriota</taxon>
        <taxon>Desulfovibrionia</taxon>
        <taxon>Desulfovibrionales</taxon>
        <taxon>Desulfomicrobiaceae</taxon>
        <taxon>Desulfomicrobium</taxon>
    </lineage>
</organism>
<dbReference type="InterPro" id="IPR058031">
    <property type="entry name" value="AAA_lid_NorR"/>
</dbReference>
<dbReference type="InterPro" id="IPR035965">
    <property type="entry name" value="PAS-like_dom_sf"/>
</dbReference>
<dbReference type="Gene3D" id="3.30.70.260">
    <property type="match status" value="1"/>
</dbReference>
<gene>
    <name evidence="12" type="ORF">SAMN04488082_10999</name>
</gene>
<dbReference type="RefSeq" id="WP_092375039.1">
    <property type="nucleotide sequence ID" value="NZ_FORX01000009.1"/>
</dbReference>
<dbReference type="NCBIfam" id="TIGR04381">
    <property type="entry name" value="HTH_TypR"/>
    <property type="match status" value="1"/>
</dbReference>
<dbReference type="Proteomes" id="UP000198635">
    <property type="component" value="Unassembled WGS sequence"/>
</dbReference>
<dbReference type="InterPro" id="IPR002078">
    <property type="entry name" value="Sigma_54_int"/>
</dbReference>
<dbReference type="InterPro" id="IPR002912">
    <property type="entry name" value="ACT_dom"/>
</dbReference>
<dbReference type="SUPFAM" id="SSF55021">
    <property type="entry name" value="ACT-like"/>
    <property type="match status" value="1"/>
</dbReference>
<evidence type="ECO:0000259" key="8">
    <source>
        <dbReference type="PROSITE" id="PS50045"/>
    </source>
</evidence>
<dbReference type="PROSITE" id="PS50113">
    <property type="entry name" value="PAC"/>
    <property type="match status" value="1"/>
</dbReference>
<dbReference type="GO" id="GO:0005524">
    <property type="term" value="F:ATP binding"/>
    <property type="evidence" value="ECO:0007669"/>
    <property type="project" value="UniProtKB-KW"/>
</dbReference>
<dbReference type="Gene3D" id="1.10.8.60">
    <property type="match status" value="1"/>
</dbReference>
<evidence type="ECO:0000256" key="2">
    <source>
        <dbReference type="ARBA" id="ARBA00022797"/>
    </source>
</evidence>
<protein>
    <recommendedName>
        <fullName evidence="7">HTH-type transcriptional regulatory protein TyrR</fullName>
    </recommendedName>
</protein>
<dbReference type="InterPro" id="IPR009057">
    <property type="entry name" value="Homeodomain-like_sf"/>
</dbReference>
<evidence type="ECO:0000313" key="13">
    <source>
        <dbReference type="Proteomes" id="UP000198635"/>
    </source>
</evidence>
<dbReference type="InterPro" id="IPR013767">
    <property type="entry name" value="PAS_fold"/>
</dbReference>
<dbReference type="SMART" id="SM00091">
    <property type="entry name" value="PAS"/>
    <property type="match status" value="1"/>
</dbReference>
<keyword evidence="13" id="KW-1185">Reference proteome</keyword>
<keyword evidence="2" id="KW-0058">Aromatic hydrocarbons catabolism</keyword>
<dbReference type="Pfam" id="PF25601">
    <property type="entry name" value="AAA_lid_14"/>
    <property type="match status" value="1"/>
</dbReference>
<dbReference type="PANTHER" id="PTHR32071:SF57">
    <property type="entry name" value="C4-DICARBOXYLATE TRANSPORT TRANSCRIPTIONAL REGULATORY PROTEIN DCTD"/>
    <property type="match status" value="1"/>
</dbReference>
<dbReference type="STRING" id="52560.SAMN04488082_10999"/>
<evidence type="ECO:0000259" key="10">
    <source>
        <dbReference type="PROSITE" id="PS50113"/>
    </source>
</evidence>
<dbReference type="Pfam" id="PF00158">
    <property type="entry name" value="Sigma54_activat"/>
    <property type="match status" value="1"/>
</dbReference>
<dbReference type="SUPFAM" id="SSF55785">
    <property type="entry name" value="PYP-like sensor domain (PAS domain)"/>
    <property type="match status" value="1"/>
</dbReference>
<feature type="domain" description="PAC" evidence="10">
    <location>
        <begin position="151"/>
        <end position="202"/>
    </location>
</feature>
<dbReference type="CDD" id="cd00130">
    <property type="entry name" value="PAS"/>
    <property type="match status" value="1"/>
</dbReference>
<dbReference type="InterPro" id="IPR000014">
    <property type="entry name" value="PAS"/>
</dbReference>
<dbReference type="SUPFAM" id="SSF52540">
    <property type="entry name" value="P-loop containing nucleoside triphosphate hydrolases"/>
    <property type="match status" value="1"/>
</dbReference>
<keyword evidence="6" id="KW-0804">Transcription</keyword>
<keyword evidence="5" id="KW-0010">Activator</keyword>
<keyword evidence="4" id="KW-0805">Transcription regulation</keyword>
<proteinExistence type="predicted"/>
<dbReference type="InterPro" id="IPR003593">
    <property type="entry name" value="AAA+_ATPase"/>
</dbReference>
<dbReference type="FunFam" id="3.40.50.300:FF:000006">
    <property type="entry name" value="DNA-binding transcriptional regulator NtrC"/>
    <property type="match status" value="1"/>
</dbReference>
<evidence type="ECO:0000259" key="9">
    <source>
        <dbReference type="PROSITE" id="PS50112"/>
    </source>
</evidence>
<dbReference type="Pfam" id="PF18024">
    <property type="entry name" value="HTH_50"/>
    <property type="match status" value="1"/>
</dbReference>
<sequence>MAIKLHLVFQDRVGIVADLSRRIADRKFNIVAMEVDRVDDLAHVYVEAEDRQPEALPTDLPEALGDIPGLLTSRAIDTLPQEEQARRLRVVLDNIADGVVAVDAAGRVTTINAAACQILNLDQDSVPGMDVRELELGDTAILDSLAGRESGDVKRTLVTPSGRFQYFATCRPIRDAQGHIIGAVEIAKDMQEIRMLARSISEPAQISFSDIVGQNQNINNLIGYAQLIAATDSIVCIRGASGTGKELFARAMHTASGRPGPFVPINCAALPEQLLESELFGYVGGAFTGGLRDGKPGLFEVAREGTVFLDEIGDMPLASQAKILRVMQDHCVRRIGGSREIPIRARIITATNGNLEKMVEEGSFRQDLYYRINVLPIHIPPLQERLDDLGLLAEHFLFTLASRMGRPVKAVTAKGLTKLRAHHWPGNVRELKNVVDRAAILCPAENIDERFLILAHELGDGIPGQTRQVQTADPGKPIKEQLDRLEKDILENTLTRAKSVRQAARTLGLSHTAILNKIKKHGLRVSRPLRVE</sequence>
<feature type="domain" description="Sigma-54 factor interaction" evidence="8">
    <location>
        <begin position="211"/>
        <end position="440"/>
    </location>
</feature>
<accession>A0A1I3V8U6</accession>
<dbReference type="NCBIfam" id="TIGR00229">
    <property type="entry name" value="sensory_box"/>
    <property type="match status" value="1"/>
</dbReference>
<dbReference type="Gene3D" id="1.10.10.60">
    <property type="entry name" value="Homeodomain-like"/>
    <property type="match status" value="1"/>
</dbReference>
<dbReference type="PROSITE" id="PS51671">
    <property type="entry name" value="ACT"/>
    <property type="match status" value="1"/>
</dbReference>
<dbReference type="Gene3D" id="3.30.450.20">
    <property type="entry name" value="PAS domain"/>
    <property type="match status" value="1"/>
</dbReference>
<dbReference type="PANTHER" id="PTHR32071">
    <property type="entry name" value="TRANSCRIPTIONAL REGULATORY PROTEIN"/>
    <property type="match status" value="1"/>
</dbReference>
<dbReference type="InterPro" id="IPR025944">
    <property type="entry name" value="Sigma_54_int_dom_CS"/>
</dbReference>
<dbReference type="GO" id="GO:0006355">
    <property type="term" value="P:regulation of DNA-templated transcription"/>
    <property type="evidence" value="ECO:0007669"/>
    <property type="project" value="InterPro"/>
</dbReference>
<dbReference type="PROSITE" id="PS50112">
    <property type="entry name" value="PAS"/>
    <property type="match status" value="1"/>
</dbReference>
<dbReference type="Gene3D" id="3.40.50.300">
    <property type="entry name" value="P-loop containing nucleotide triphosphate hydrolases"/>
    <property type="match status" value="1"/>
</dbReference>
<dbReference type="GO" id="GO:0003677">
    <property type="term" value="F:DNA binding"/>
    <property type="evidence" value="ECO:0007669"/>
    <property type="project" value="UniProtKB-KW"/>
</dbReference>
<feature type="domain" description="PAS" evidence="9">
    <location>
        <begin position="84"/>
        <end position="134"/>
    </location>
</feature>
<evidence type="ECO:0000259" key="11">
    <source>
        <dbReference type="PROSITE" id="PS51671"/>
    </source>
</evidence>
<dbReference type="SMART" id="SM00382">
    <property type="entry name" value="AAA"/>
    <property type="match status" value="1"/>
</dbReference>
<dbReference type="PROSITE" id="PS00688">
    <property type="entry name" value="SIGMA54_INTERACT_3"/>
    <property type="match status" value="1"/>
</dbReference>
<dbReference type="CDD" id="cd02116">
    <property type="entry name" value="ACT"/>
    <property type="match status" value="1"/>
</dbReference>
<name>A0A1I3V8U6_9BACT</name>
<dbReference type="AlphaFoldDB" id="A0A1I3V8U6"/>
<dbReference type="SUPFAM" id="SSF46689">
    <property type="entry name" value="Homeodomain-like"/>
    <property type="match status" value="1"/>
</dbReference>
<dbReference type="CDD" id="cd00009">
    <property type="entry name" value="AAA"/>
    <property type="match status" value="1"/>
</dbReference>
<feature type="domain" description="ACT" evidence="11">
    <location>
        <begin position="4"/>
        <end position="81"/>
    </location>
</feature>
<dbReference type="EMBL" id="FORX01000009">
    <property type="protein sequence ID" value="SFJ91383.1"/>
    <property type="molecule type" value="Genomic_DNA"/>
</dbReference>
<dbReference type="InterPro" id="IPR030828">
    <property type="entry name" value="HTH_TyrR"/>
</dbReference>
<keyword evidence="1" id="KW-0547">Nucleotide-binding</keyword>